<dbReference type="Pfam" id="PF02265">
    <property type="entry name" value="S1-P1_nuclease"/>
    <property type="match status" value="1"/>
</dbReference>
<keyword evidence="7" id="KW-0325">Glycoprotein</keyword>
<evidence type="ECO:0000256" key="8">
    <source>
        <dbReference type="SAM" id="SignalP"/>
    </source>
</evidence>
<dbReference type="GO" id="GO:0004519">
    <property type="term" value="F:endonuclease activity"/>
    <property type="evidence" value="ECO:0007669"/>
    <property type="project" value="UniProtKB-KW"/>
</dbReference>
<evidence type="ECO:0000313" key="9">
    <source>
        <dbReference type="EMBL" id="KAH9822761.1"/>
    </source>
</evidence>
<feature type="signal peptide" evidence="8">
    <location>
        <begin position="1"/>
        <end position="19"/>
    </location>
</feature>
<dbReference type="Gene3D" id="1.10.575.10">
    <property type="entry name" value="P1 Nuclease"/>
    <property type="match status" value="1"/>
</dbReference>
<reference evidence="9 10" key="1">
    <citation type="journal article" date="2018" name="IMA Fungus">
        <title>IMA Genome-F 10: Nine draft genome sequences of Claviceps purpurea s.lat., including C. arundinis, C. humidiphila, and C. cf. spartinae, pseudomolecules for the pitch canker pathogen Fusarium circinatum, draft genome of Davidsoniella eucalypti, Grosmannia galeiformis, Quambalaria eucalypti, and Teratosphaeria destructans.</title>
        <authorList>
            <person name="Wingfield B.D."/>
            <person name="Liu M."/>
            <person name="Nguyen H.D."/>
            <person name="Lane F.A."/>
            <person name="Morgan S.W."/>
            <person name="De Vos L."/>
            <person name="Wilken P.M."/>
            <person name="Duong T.A."/>
            <person name="Aylward J."/>
            <person name="Coetzee M.P."/>
            <person name="Dadej K."/>
            <person name="De Beer Z.W."/>
            <person name="Findlay W."/>
            <person name="Havenga M."/>
            <person name="Kolarik M."/>
            <person name="Menzies J.G."/>
            <person name="Naidoo K."/>
            <person name="Pochopski O."/>
            <person name="Shoukouhi P."/>
            <person name="Santana Q.C."/>
            <person name="Seifert K.A."/>
            <person name="Soal N."/>
            <person name="Steenkamp E.T."/>
            <person name="Tatham C.T."/>
            <person name="van der Nest M.A."/>
            <person name="Wingfield M.J."/>
        </authorList>
    </citation>
    <scope>NUCLEOTIDE SEQUENCE [LARGE SCALE GENOMIC DNA]</scope>
    <source>
        <strain evidence="9">CMW44962</strain>
    </source>
</reference>
<evidence type="ECO:0000256" key="5">
    <source>
        <dbReference type="ARBA" id="ARBA00022801"/>
    </source>
</evidence>
<evidence type="ECO:0000313" key="10">
    <source>
        <dbReference type="Proteomes" id="UP001138500"/>
    </source>
</evidence>
<dbReference type="Proteomes" id="UP001138500">
    <property type="component" value="Unassembled WGS sequence"/>
</dbReference>
<dbReference type="GO" id="GO:0006308">
    <property type="term" value="P:DNA catabolic process"/>
    <property type="evidence" value="ECO:0007669"/>
    <property type="project" value="InterPro"/>
</dbReference>
<feature type="chain" id="PRO_5041000688" evidence="8">
    <location>
        <begin position="20"/>
        <end position="332"/>
    </location>
</feature>
<dbReference type="GO" id="GO:0046872">
    <property type="term" value="F:metal ion binding"/>
    <property type="evidence" value="ECO:0007669"/>
    <property type="project" value="UniProtKB-KW"/>
</dbReference>
<reference evidence="9 10" key="2">
    <citation type="journal article" date="2021" name="Curr. Genet.">
        <title>Genetic response to nitrogen starvation in the aggressive Eucalyptus foliar pathogen Teratosphaeria destructans.</title>
        <authorList>
            <person name="Havenga M."/>
            <person name="Wingfield B.D."/>
            <person name="Wingfield M.J."/>
            <person name="Dreyer L.L."/>
            <person name="Roets F."/>
            <person name="Aylward J."/>
        </authorList>
    </citation>
    <scope>NUCLEOTIDE SEQUENCE [LARGE SCALE GENOMIC DNA]</scope>
    <source>
        <strain evidence="9">CMW44962</strain>
    </source>
</reference>
<dbReference type="AlphaFoldDB" id="A0A9W7VZZ8"/>
<dbReference type="InterPro" id="IPR008947">
    <property type="entry name" value="PLipase_C/P1_nuclease_dom_sf"/>
</dbReference>
<dbReference type="OrthoDB" id="441446at2759"/>
<keyword evidence="4" id="KW-0255">Endonuclease</keyword>
<sequence>MSFTTAIILLGAFGGTVQAWGSLGHETVAYIAQNYVKGSTASWAQGILGDTSDSYLANVATWADSYRYTTDGKFSAPYHFIDAEDNPPSSCSVDYDRDCGSTGCSVSAIANYTTRVQSSSLSDAQVEQALKFLVHFLGDITQPLHDEALEYGGNDIDVTFDGTSTNLHHTWDTNMPEELVGGYTLSDAQDWANNLAAQIDSGAYSSQKNTWVSGLDITDATASAMTWASDANQYVCSVVIPNGQTAYDDQELYPDYYNGAIGTIELQIAKGGYRLAKWLDAIADAAGEGSSKVKRGAGEVDLSGRSLLPAPSGLSPAKLRRLAVGWGCRHEH</sequence>
<dbReference type="GO" id="GO:0016788">
    <property type="term" value="F:hydrolase activity, acting on ester bonds"/>
    <property type="evidence" value="ECO:0007669"/>
    <property type="project" value="InterPro"/>
</dbReference>
<evidence type="ECO:0000256" key="7">
    <source>
        <dbReference type="ARBA" id="ARBA00023180"/>
    </source>
</evidence>
<comment type="caution">
    <text evidence="9">The sequence shown here is derived from an EMBL/GenBank/DDBJ whole genome shotgun (WGS) entry which is preliminary data.</text>
</comment>
<dbReference type="PANTHER" id="PTHR33146:SF26">
    <property type="entry name" value="ENDONUCLEASE 4"/>
    <property type="match status" value="1"/>
</dbReference>
<evidence type="ECO:0000256" key="3">
    <source>
        <dbReference type="ARBA" id="ARBA00022723"/>
    </source>
</evidence>
<evidence type="ECO:0000256" key="2">
    <source>
        <dbReference type="ARBA" id="ARBA00022722"/>
    </source>
</evidence>
<gene>
    <name evidence="9" type="ORF">Tdes44962_MAKER04730</name>
</gene>
<keyword evidence="6" id="KW-1015">Disulfide bond</keyword>
<accession>A0A9W7VZZ8</accession>
<keyword evidence="5" id="KW-0378">Hydrolase</keyword>
<keyword evidence="8" id="KW-0732">Signal</keyword>
<evidence type="ECO:0000256" key="4">
    <source>
        <dbReference type="ARBA" id="ARBA00022759"/>
    </source>
</evidence>
<protein>
    <submittedName>
        <fullName evidence="9">Nuclease PA3</fullName>
    </submittedName>
</protein>
<dbReference type="SUPFAM" id="SSF48537">
    <property type="entry name" value="Phospholipase C/P1 nuclease"/>
    <property type="match status" value="1"/>
</dbReference>
<keyword evidence="2" id="KW-0540">Nuclease</keyword>
<proteinExistence type="inferred from homology"/>
<organism evidence="9 10">
    <name type="scientific">Teratosphaeria destructans</name>
    <dbReference type="NCBI Taxonomy" id="418781"/>
    <lineage>
        <taxon>Eukaryota</taxon>
        <taxon>Fungi</taxon>
        <taxon>Dikarya</taxon>
        <taxon>Ascomycota</taxon>
        <taxon>Pezizomycotina</taxon>
        <taxon>Dothideomycetes</taxon>
        <taxon>Dothideomycetidae</taxon>
        <taxon>Mycosphaerellales</taxon>
        <taxon>Teratosphaeriaceae</taxon>
        <taxon>Teratosphaeria</taxon>
    </lineage>
</organism>
<dbReference type="CDD" id="cd11010">
    <property type="entry name" value="S1-P1_nuclease"/>
    <property type="match status" value="1"/>
</dbReference>
<comment type="similarity">
    <text evidence="1">Belongs to the nuclease type I family.</text>
</comment>
<dbReference type="PANTHER" id="PTHR33146">
    <property type="entry name" value="ENDONUCLEASE 4"/>
    <property type="match status" value="1"/>
</dbReference>
<keyword evidence="3" id="KW-0479">Metal-binding</keyword>
<name>A0A9W7VZZ8_9PEZI</name>
<keyword evidence="10" id="KW-1185">Reference proteome</keyword>
<evidence type="ECO:0000256" key="6">
    <source>
        <dbReference type="ARBA" id="ARBA00023157"/>
    </source>
</evidence>
<dbReference type="EMBL" id="RIBY02002212">
    <property type="protein sequence ID" value="KAH9822761.1"/>
    <property type="molecule type" value="Genomic_DNA"/>
</dbReference>
<dbReference type="InterPro" id="IPR003154">
    <property type="entry name" value="S1/P1nuclease"/>
</dbReference>
<evidence type="ECO:0000256" key="1">
    <source>
        <dbReference type="ARBA" id="ARBA00009547"/>
    </source>
</evidence>
<dbReference type="GO" id="GO:0003676">
    <property type="term" value="F:nucleic acid binding"/>
    <property type="evidence" value="ECO:0007669"/>
    <property type="project" value="InterPro"/>
</dbReference>